<name>A0AAV7WUM3_PLEWA</name>
<accession>A0AAV7WUM3</accession>
<comment type="caution">
    <text evidence="1">The sequence shown here is derived from an EMBL/GenBank/DDBJ whole genome shotgun (WGS) entry which is preliminary data.</text>
</comment>
<proteinExistence type="predicted"/>
<sequence>MARTLGPLGEVDGRHRFRFLFLSGDLEITLAVPRSLTENENEMPDFKMVIAPFGYLLSGARDLRTWEEIGYRMLLCFGKNGALKLRMKTVRIQIEQIL</sequence>
<evidence type="ECO:0000313" key="2">
    <source>
        <dbReference type="Proteomes" id="UP001066276"/>
    </source>
</evidence>
<evidence type="ECO:0000313" key="1">
    <source>
        <dbReference type="EMBL" id="KAJ1215589.1"/>
    </source>
</evidence>
<dbReference type="EMBL" id="JANPWB010000001">
    <property type="protein sequence ID" value="KAJ1215589.1"/>
    <property type="molecule type" value="Genomic_DNA"/>
</dbReference>
<dbReference type="Proteomes" id="UP001066276">
    <property type="component" value="Chromosome 1_1"/>
</dbReference>
<reference evidence="1" key="1">
    <citation type="journal article" date="2022" name="bioRxiv">
        <title>Sequencing and chromosome-scale assembly of the giantPleurodeles waltlgenome.</title>
        <authorList>
            <person name="Brown T."/>
            <person name="Elewa A."/>
            <person name="Iarovenko S."/>
            <person name="Subramanian E."/>
            <person name="Araus A.J."/>
            <person name="Petzold A."/>
            <person name="Susuki M."/>
            <person name="Suzuki K.-i.T."/>
            <person name="Hayashi T."/>
            <person name="Toyoda A."/>
            <person name="Oliveira C."/>
            <person name="Osipova E."/>
            <person name="Leigh N.D."/>
            <person name="Simon A."/>
            <person name="Yun M.H."/>
        </authorList>
    </citation>
    <scope>NUCLEOTIDE SEQUENCE</scope>
    <source>
        <strain evidence="1">20211129_DDA</strain>
        <tissue evidence="1">Liver</tissue>
    </source>
</reference>
<organism evidence="1 2">
    <name type="scientific">Pleurodeles waltl</name>
    <name type="common">Iberian ribbed newt</name>
    <dbReference type="NCBI Taxonomy" id="8319"/>
    <lineage>
        <taxon>Eukaryota</taxon>
        <taxon>Metazoa</taxon>
        <taxon>Chordata</taxon>
        <taxon>Craniata</taxon>
        <taxon>Vertebrata</taxon>
        <taxon>Euteleostomi</taxon>
        <taxon>Amphibia</taxon>
        <taxon>Batrachia</taxon>
        <taxon>Caudata</taxon>
        <taxon>Salamandroidea</taxon>
        <taxon>Salamandridae</taxon>
        <taxon>Pleurodelinae</taxon>
        <taxon>Pleurodeles</taxon>
    </lineage>
</organism>
<keyword evidence="2" id="KW-1185">Reference proteome</keyword>
<protein>
    <submittedName>
        <fullName evidence="1">Uncharacterized protein</fullName>
    </submittedName>
</protein>
<dbReference type="AlphaFoldDB" id="A0AAV7WUM3"/>
<gene>
    <name evidence="1" type="ORF">NDU88_003197</name>
</gene>